<comment type="caution">
    <text evidence="1">The sequence shown here is derived from an EMBL/GenBank/DDBJ whole genome shotgun (WGS) entry which is preliminary data.</text>
</comment>
<dbReference type="GO" id="GO:0000287">
    <property type="term" value="F:magnesium ion binding"/>
    <property type="evidence" value="ECO:0007669"/>
    <property type="project" value="TreeGrafter"/>
</dbReference>
<dbReference type="GO" id="GO:0005829">
    <property type="term" value="C:cytosol"/>
    <property type="evidence" value="ECO:0007669"/>
    <property type="project" value="TreeGrafter"/>
</dbReference>
<dbReference type="InterPro" id="IPR036412">
    <property type="entry name" value="HAD-like_sf"/>
</dbReference>
<sequence length="267" mass="29336">MGDCEGICLYCDLDGTLLNDEKRVSAEDSAAIAEFVARGGRFGVATGRVPGIIGEIERELPVNAPCILYNGAGLYDLSQRRFLAMHPVDRKACARIAQKAMRLYPDVCVQIFTDSAIYEVNPNQRDDPQTLVERIPTVKCPLEEVPDIFLKFILSLDPARLRELVAKIDLPHLDERLSAFQSSDVYLEFVSNGVCKGMALGDVRTRCENVQKIIAVGDYENDLEMIALADIGAAPSNAIDAVKRAADIVLPVDNNHSAVARFLEQVL</sequence>
<protein>
    <submittedName>
        <fullName evidence="1">5-amino-6-(5-phospho-D-ribitylamino)uracil phosphatase YwtE</fullName>
        <ecNumber evidence="1">3.1.3.104</ecNumber>
    </submittedName>
</protein>
<proteinExistence type="predicted"/>
<dbReference type="Pfam" id="PF08282">
    <property type="entry name" value="Hydrolase_3"/>
    <property type="match status" value="1"/>
</dbReference>
<dbReference type="GO" id="GO:0043726">
    <property type="term" value="F:5-amino-6-(5-phosphoribitylamino)uracil phosphatase activity"/>
    <property type="evidence" value="ECO:0007669"/>
    <property type="project" value="UniProtKB-EC"/>
</dbReference>
<organism evidence="1">
    <name type="scientific">bioreactor metagenome</name>
    <dbReference type="NCBI Taxonomy" id="1076179"/>
    <lineage>
        <taxon>unclassified sequences</taxon>
        <taxon>metagenomes</taxon>
        <taxon>ecological metagenomes</taxon>
    </lineage>
</organism>
<dbReference type="Gene3D" id="3.30.1240.10">
    <property type="match status" value="1"/>
</dbReference>
<reference evidence="1" key="1">
    <citation type="submission" date="2019-08" db="EMBL/GenBank/DDBJ databases">
        <authorList>
            <person name="Kucharzyk K."/>
            <person name="Murdoch R.W."/>
            <person name="Higgins S."/>
            <person name="Loffler F."/>
        </authorList>
    </citation>
    <scope>NUCLEOTIDE SEQUENCE</scope>
</reference>
<dbReference type="PANTHER" id="PTHR10000:SF8">
    <property type="entry name" value="HAD SUPERFAMILY HYDROLASE-LIKE, TYPE 3"/>
    <property type="match status" value="1"/>
</dbReference>
<dbReference type="EC" id="3.1.3.104" evidence="1"/>
<dbReference type="EMBL" id="VSSQ01005194">
    <property type="protein sequence ID" value="MPM28212.1"/>
    <property type="molecule type" value="Genomic_DNA"/>
</dbReference>
<gene>
    <name evidence="1" type="primary">ywtE_3</name>
    <name evidence="1" type="ORF">SDC9_74731</name>
</gene>
<dbReference type="Gene3D" id="3.40.50.1000">
    <property type="entry name" value="HAD superfamily/HAD-like"/>
    <property type="match status" value="1"/>
</dbReference>
<keyword evidence="1" id="KW-0378">Hydrolase</keyword>
<accession>A0A644YHW5</accession>
<dbReference type="AlphaFoldDB" id="A0A644YHW5"/>
<name>A0A644YHW5_9ZZZZ</name>
<dbReference type="SUPFAM" id="SSF56784">
    <property type="entry name" value="HAD-like"/>
    <property type="match status" value="1"/>
</dbReference>
<evidence type="ECO:0000313" key="1">
    <source>
        <dbReference type="EMBL" id="MPM28212.1"/>
    </source>
</evidence>
<dbReference type="InterPro" id="IPR023214">
    <property type="entry name" value="HAD_sf"/>
</dbReference>
<dbReference type="PANTHER" id="PTHR10000">
    <property type="entry name" value="PHOSPHOSERINE PHOSPHATASE"/>
    <property type="match status" value="1"/>
</dbReference>